<comment type="subunit">
    <text evidence="4">Tetramer of heterotrimers consisting of exclusion domain, heavy- and light chains.</text>
</comment>
<organism evidence="19 20">
    <name type="scientific">Daphnia sinensis</name>
    <dbReference type="NCBI Taxonomy" id="1820382"/>
    <lineage>
        <taxon>Eukaryota</taxon>
        <taxon>Metazoa</taxon>
        <taxon>Ecdysozoa</taxon>
        <taxon>Arthropoda</taxon>
        <taxon>Crustacea</taxon>
        <taxon>Branchiopoda</taxon>
        <taxon>Diplostraca</taxon>
        <taxon>Cladocera</taxon>
        <taxon>Anomopoda</taxon>
        <taxon>Daphniidae</taxon>
        <taxon>Daphnia</taxon>
        <taxon>Daphnia similis group</taxon>
    </lineage>
</organism>
<dbReference type="PROSITE" id="PS00139">
    <property type="entry name" value="THIOL_PROTEASE_CYS"/>
    <property type="match status" value="1"/>
</dbReference>
<dbReference type="SMART" id="SM00645">
    <property type="entry name" value="Pept_C1"/>
    <property type="match status" value="1"/>
</dbReference>
<dbReference type="PANTHER" id="PTHR12411">
    <property type="entry name" value="CYSTEINE PROTEASE FAMILY C1-RELATED"/>
    <property type="match status" value="1"/>
</dbReference>
<comment type="similarity">
    <text evidence="3">Belongs to the peptidase C1 family.</text>
</comment>
<feature type="chain" id="PRO_5042288964" description="Dipeptidyl peptidase 1" evidence="17">
    <location>
        <begin position="29"/>
        <end position="451"/>
    </location>
</feature>
<dbReference type="GO" id="GO:0008239">
    <property type="term" value="F:dipeptidyl-peptidase activity"/>
    <property type="evidence" value="ECO:0007669"/>
    <property type="project" value="UniProtKB-EC"/>
</dbReference>
<dbReference type="SUPFAM" id="SSF75001">
    <property type="entry name" value="Dipeptidyl peptidase I (cathepsin C), exclusion domain"/>
    <property type="match status" value="1"/>
</dbReference>
<accession>A0AAD5KQG3</accession>
<comment type="cofactor">
    <cofactor evidence="2">
        <name>chloride</name>
        <dbReference type="ChEBI" id="CHEBI:17996"/>
    </cofactor>
</comment>
<keyword evidence="8" id="KW-0378">Hydrolase</keyword>
<evidence type="ECO:0000256" key="6">
    <source>
        <dbReference type="ARBA" id="ARBA00014709"/>
    </source>
</evidence>
<dbReference type="SUPFAM" id="SSF54001">
    <property type="entry name" value="Cysteine proteinases"/>
    <property type="match status" value="1"/>
</dbReference>
<evidence type="ECO:0000256" key="8">
    <source>
        <dbReference type="ARBA" id="ARBA00022801"/>
    </source>
</evidence>
<keyword evidence="9" id="KW-0788">Thiol protease</keyword>
<comment type="function">
    <text evidence="16">Thiol protease. Has dipeptidylpeptidase activity. Active against a broad range of dipeptide substrates composed of both polar and hydrophobic amino acids. Proline cannot occupy the P1 position and arginine cannot occupy the P2 position of the substrate. Can act as both an exopeptidase and endopeptidase. Activates serine proteases such as elastase, cathepsin G and granzymes A and B.</text>
</comment>
<dbReference type="AlphaFoldDB" id="A0AAD5KQG3"/>
<evidence type="ECO:0000256" key="15">
    <source>
        <dbReference type="ARBA" id="ARBA00032961"/>
    </source>
</evidence>
<evidence type="ECO:0000256" key="3">
    <source>
        <dbReference type="ARBA" id="ARBA00008455"/>
    </source>
</evidence>
<dbReference type="InterPro" id="IPR000668">
    <property type="entry name" value="Peptidase_C1A_C"/>
</dbReference>
<dbReference type="PROSITE" id="PS00640">
    <property type="entry name" value="THIOL_PROTEASE_ASN"/>
    <property type="match status" value="1"/>
</dbReference>
<evidence type="ECO:0000256" key="12">
    <source>
        <dbReference type="ARBA" id="ARBA00029762"/>
    </source>
</evidence>
<dbReference type="Pfam" id="PF00112">
    <property type="entry name" value="Peptidase_C1"/>
    <property type="match status" value="1"/>
</dbReference>
<dbReference type="InterPro" id="IPR014882">
    <property type="entry name" value="CathepsinC_exc"/>
</dbReference>
<keyword evidence="10" id="KW-1015">Disulfide bond</keyword>
<dbReference type="InterPro" id="IPR000169">
    <property type="entry name" value="Pept_cys_AS"/>
</dbReference>
<evidence type="ECO:0000256" key="10">
    <source>
        <dbReference type="ARBA" id="ARBA00023157"/>
    </source>
</evidence>
<dbReference type="PROSITE" id="PS00639">
    <property type="entry name" value="THIOL_PROTEASE_HIS"/>
    <property type="match status" value="1"/>
</dbReference>
<evidence type="ECO:0000256" key="5">
    <source>
        <dbReference type="ARBA" id="ARBA00012059"/>
    </source>
</evidence>
<dbReference type="PRINTS" id="PR00705">
    <property type="entry name" value="PAPAIN"/>
</dbReference>
<reference evidence="19 20" key="1">
    <citation type="submission" date="2022-05" db="EMBL/GenBank/DDBJ databases">
        <title>A multi-omics perspective on studying reproductive biology in Daphnia sinensis.</title>
        <authorList>
            <person name="Jia J."/>
        </authorList>
    </citation>
    <scope>NUCLEOTIDE SEQUENCE [LARGE SCALE GENOMIC DNA]</scope>
    <source>
        <strain evidence="19 20">WSL</strain>
    </source>
</reference>
<feature type="signal peptide" evidence="17">
    <location>
        <begin position="1"/>
        <end position="28"/>
    </location>
</feature>
<feature type="domain" description="Peptidase C1A papain C-terminal" evidence="18">
    <location>
        <begin position="217"/>
        <end position="448"/>
    </location>
</feature>
<evidence type="ECO:0000256" key="9">
    <source>
        <dbReference type="ARBA" id="ARBA00022807"/>
    </source>
</evidence>
<comment type="caution">
    <text evidence="19">The sequence shown here is derived from an EMBL/GenBank/DDBJ whole genome shotgun (WGS) entry which is preliminary data.</text>
</comment>
<protein>
    <recommendedName>
        <fullName evidence="6">Dipeptidyl peptidase 1</fullName>
        <ecNumber evidence="5">3.4.14.1</ecNumber>
    </recommendedName>
    <alternativeName>
        <fullName evidence="13">Cathepsin C</fullName>
    </alternativeName>
    <alternativeName>
        <fullName evidence="12">Cathepsin J</fullName>
    </alternativeName>
    <alternativeName>
        <fullName evidence="15">Dipeptidyl peptidase I</fullName>
    </alternativeName>
    <alternativeName>
        <fullName evidence="14">Dipeptidyl transferase</fullName>
    </alternativeName>
</protein>
<evidence type="ECO:0000256" key="7">
    <source>
        <dbReference type="ARBA" id="ARBA00022670"/>
    </source>
</evidence>
<dbReference type="GO" id="GO:0006508">
    <property type="term" value="P:proteolysis"/>
    <property type="evidence" value="ECO:0007669"/>
    <property type="project" value="UniProtKB-KW"/>
</dbReference>
<evidence type="ECO:0000259" key="18">
    <source>
        <dbReference type="SMART" id="SM00645"/>
    </source>
</evidence>
<evidence type="ECO:0000256" key="2">
    <source>
        <dbReference type="ARBA" id="ARBA00001923"/>
    </source>
</evidence>
<dbReference type="Pfam" id="PF08773">
    <property type="entry name" value="CathepsinC_exc"/>
    <property type="match status" value="2"/>
</dbReference>
<dbReference type="InterPro" id="IPR038765">
    <property type="entry name" value="Papain-like_cys_pep_sf"/>
</dbReference>
<dbReference type="EMBL" id="WJBH02000005">
    <property type="protein sequence ID" value="KAI9558124.1"/>
    <property type="molecule type" value="Genomic_DNA"/>
</dbReference>
<dbReference type="GO" id="GO:0008234">
    <property type="term" value="F:cysteine-type peptidase activity"/>
    <property type="evidence" value="ECO:0007669"/>
    <property type="project" value="UniProtKB-KW"/>
</dbReference>
<keyword evidence="7" id="KW-0645">Protease</keyword>
<dbReference type="InterPro" id="IPR013128">
    <property type="entry name" value="Peptidase_C1A"/>
</dbReference>
<evidence type="ECO:0000313" key="20">
    <source>
        <dbReference type="Proteomes" id="UP000820818"/>
    </source>
</evidence>
<dbReference type="Proteomes" id="UP000820818">
    <property type="component" value="Linkage Group LG5"/>
</dbReference>
<evidence type="ECO:0000313" key="19">
    <source>
        <dbReference type="EMBL" id="KAI9558124.1"/>
    </source>
</evidence>
<dbReference type="EC" id="3.4.14.1" evidence="5"/>
<dbReference type="Gene3D" id="3.90.70.10">
    <property type="entry name" value="Cysteine proteinases"/>
    <property type="match status" value="1"/>
</dbReference>
<dbReference type="InterPro" id="IPR025661">
    <property type="entry name" value="Pept_asp_AS"/>
</dbReference>
<proteinExistence type="inferred from homology"/>
<evidence type="ECO:0000256" key="17">
    <source>
        <dbReference type="SAM" id="SignalP"/>
    </source>
</evidence>
<name>A0AAD5KQG3_9CRUS</name>
<dbReference type="InterPro" id="IPR036496">
    <property type="entry name" value="CathepsinC_exc_dom_sf"/>
</dbReference>
<gene>
    <name evidence="19" type="ORF">GHT06_014877</name>
</gene>
<keyword evidence="20" id="KW-1185">Reference proteome</keyword>
<dbReference type="Gene3D" id="2.40.128.80">
    <property type="entry name" value="Cathepsin C, exclusion domain"/>
    <property type="match status" value="1"/>
</dbReference>
<comment type="catalytic activity">
    <reaction evidence="1">
        <text>Release of an N-terminal dipeptide, Xaa-Yaa-|-Zaa-, except when Xaa is Arg or Lys, or Yaa or Zaa is Pro.</text>
        <dbReference type="EC" id="3.4.14.1"/>
    </reaction>
</comment>
<evidence type="ECO:0000256" key="4">
    <source>
        <dbReference type="ARBA" id="ARBA00011610"/>
    </source>
</evidence>
<evidence type="ECO:0000256" key="16">
    <source>
        <dbReference type="ARBA" id="ARBA00045556"/>
    </source>
</evidence>
<evidence type="ECO:0000256" key="13">
    <source>
        <dbReference type="ARBA" id="ARBA00029779"/>
    </source>
</evidence>
<evidence type="ECO:0000256" key="14">
    <source>
        <dbReference type="ARBA" id="ARBA00030778"/>
    </source>
</evidence>
<keyword evidence="17" id="KW-0732">Signal</keyword>
<evidence type="ECO:0000256" key="1">
    <source>
        <dbReference type="ARBA" id="ARBA00000738"/>
    </source>
</evidence>
<keyword evidence="11" id="KW-0868">Chloride</keyword>
<dbReference type="InterPro" id="IPR025660">
    <property type="entry name" value="Pept_his_AS"/>
</dbReference>
<evidence type="ECO:0000256" key="11">
    <source>
        <dbReference type="ARBA" id="ARBA00023214"/>
    </source>
</evidence>
<sequence length="451" mass="50423">MAELRDGLLMRVLLFASVFGLLTQSVQSDTPANCTFEDIVGTWILYETPRNGDHTLDCLNNKENAVNKVQLQLLKPNVAVDQYGNRGHWTLIYNQGFEITNGSEVLSFCDKTLAGWSHDTMTHNWACFQGKHVVQRAPKIHSQSLGKNQNGIFMSNTETINSINKKQNSWTAKAYSWMEGMSHENLLKMRGGIKSKIHSRPPVAPASPYVRRQAEFLPDEWDWRNVSGVNYVPAVKNQGSCGSCYAFSSMGMLESRLRVATKNQLQVNLSPQDIVSCSAYSQGCEGGFPYLVAGKYAQDHGVVAEECYPYTGRDSTCSAAKKCGRTYVAKYRYVGGYYGACNEELMKMSLVESGPLSVSFEVYPDFMHYAGGVYHRTDGLLNQVNKFDPFELTNHAVLLVGYGTDAQTKEDYWIVKNSWGTKWGENGFFRIRRGVDECGIESIAVEVTPIP</sequence>